<dbReference type="AlphaFoldDB" id="A0A6I6UV60"/>
<name>A0A6I6UV60_9BACI</name>
<keyword evidence="1" id="KW-0812">Transmembrane</keyword>
<keyword evidence="2" id="KW-0645">Protease</keyword>
<dbReference type="GO" id="GO:0006508">
    <property type="term" value="P:proteolysis"/>
    <property type="evidence" value="ECO:0007669"/>
    <property type="project" value="UniProtKB-KW"/>
</dbReference>
<organism evidence="2 3">
    <name type="scientific">Rossellomorea vietnamensis</name>
    <dbReference type="NCBI Taxonomy" id="218284"/>
    <lineage>
        <taxon>Bacteria</taxon>
        <taxon>Bacillati</taxon>
        <taxon>Bacillota</taxon>
        <taxon>Bacilli</taxon>
        <taxon>Bacillales</taxon>
        <taxon>Bacillaceae</taxon>
        <taxon>Rossellomorea</taxon>
    </lineage>
</organism>
<dbReference type="KEGG" id="bvq:FHE72_17225"/>
<keyword evidence="2" id="KW-0378">Hydrolase</keyword>
<proteinExistence type="predicted"/>
<evidence type="ECO:0000256" key="1">
    <source>
        <dbReference type="SAM" id="Phobius"/>
    </source>
</evidence>
<dbReference type="GO" id="GO:0008233">
    <property type="term" value="F:peptidase activity"/>
    <property type="evidence" value="ECO:0007669"/>
    <property type="project" value="UniProtKB-KW"/>
</dbReference>
<protein>
    <submittedName>
        <fullName evidence="2">ATP-dependent Lon protease</fullName>
    </submittedName>
</protein>
<keyword evidence="1" id="KW-1133">Transmembrane helix</keyword>
<keyword evidence="1" id="KW-0472">Membrane</keyword>
<evidence type="ECO:0000313" key="2">
    <source>
        <dbReference type="EMBL" id="QHE62570.1"/>
    </source>
</evidence>
<dbReference type="EMBL" id="CP047394">
    <property type="protein sequence ID" value="QHE62570.1"/>
    <property type="molecule type" value="Genomic_DNA"/>
</dbReference>
<reference evidence="2 3" key="1">
    <citation type="submission" date="2019-06" db="EMBL/GenBank/DDBJ databases">
        <title>An operon consisting of a P-type ATPase gene and a transcriptional regular gene given the different cadmium resistance in Bacillus vietamensis 151-6 and Bacillus marisflavi 151-25.</title>
        <authorList>
            <person name="Yu X."/>
        </authorList>
    </citation>
    <scope>NUCLEOTIDE SEQUENCE [LARGE SCALE GENOMIC DNA]</scope>
    <source>
        <strain evidence="2 3">151-6</strain>
    </source>
</reference>
<gene>
    <name evidence="2" type="ORF">FHE72_17225</name>
</gene>
<sequence length="79" mass="8952">MKLFLSIFFSGLLGILVFFGPIGIYILCAIIVGVIFRAFVLIHDIHKELVPVGSRDSVKEVYEKYLKEKEQSEERSSSS</sequence>
<dbReference type="RefSeq" id="WP_159362473.1">
    <property type="nucleotide sequence ID" value="NZ_CP047394.1"/>
</dbReference>
<accession>A0A6I6UV60</accession>
<feature type="transmembrane region" description="Helical" evidence="1">
    <location>
        <begin position="6"/>
        <end position="39"/>
    </location>
</feature>
<evidence type="ECO:0000313" key="3">
    <source>
        <dbReference type="Proteomes" id="UP000465062"/>
    </source>
</evidence>
<dbReference type="Proteomes" id="UP000465062">
    <property type="component" value="Chromosome"/>
</dbReference>